<name>A0A398CF57_9BACL</name>
<dbReference type="OrthoDB" id="9801997at2"/>
<dbReference type="InterPro" id="IPR004675">
    <property type="entry name" value="AhpD_core"/>
</dbReference>
<dbReference type="Gene3D" id="1.20.1290.10">
    <property type="entry name" value="AhpD-like"/>
    <property type="match status" value="1"/>
</dbReference>
<evidence type="ECO:0000259" key="1">
    <source>
        <dbReference type="Pfam" id="PF02627"/>
    </source>
</evidence>
<dbReference type="RefSeq" id="WP_119149883.1">
    <property type="nucleotide sequence ID" value="NZ_QXJM01000039.1"/>
</dbReference>
<evidence type="ECO:0000313" key="3">
    <source>
        <dbReference type="Proteomes" id="UP000266340"/>
    </source>
</evidence>
<proteinExistence type="predicted"/>
<organism evidence="2 3">
    <name type="scientific">Cohnella faecalis</name>
    <dbReference type="NCBI Taxonomy" id="2315694"/>
    <lineage>
        <taxon>Bacteria</taxon>
        <taxon>Bacillati</taxon>
        <taxon>Bacillota</taxon>
        <taxon>Bacilli</taxon>
        <taxon>Bacillales</taxon>
        <taxon>Paenibacillaceae</taxon>
        <taxon>Cohnella</taxon>
    </lineage>
</organism>
<sequence>MSLRFNYRAANEPAYQAMRAMEAHISQSGVDKVLYELIKIRVSQINGCSFCLDMHAKDLMKLGDHADRILLIGLWREVPIFTDKEKAVLELAEHVTNISQVGVPQPVYENVRAYFDEKEYIDLIVSINTINSWNRIAIATGMFPAASRNCGFGERGS</sequence>
<reference evidence="2 3" key="1">
    <citation type="submission" date="2018-09" db="EMBL/GenBank/DDBJ databases">
        <title>Cohnella cavernae sp. nov., isolated from a karst cave.</title>
        <authorList>
            <person name="Zhu H."/>
        </authorList>
    </citation>
    <scope>NUCLEOTIDE SEQUENCE [LARGE SCALE GENOMIC DNA]</scope>
    <source>
        <strain evidence="2 3">K2E09-144</strain>
    </source>
</reference>
<keyword evidence="3" id="KW-1185">Reference proteome</keyword>
<dbReference type="Proteomes" id="UP000266340">
    <property type="component" value="Unassembled WGS sequence"/>
</dbReference>
<dbReference type="SUPFAM" id="SSF69118">
    <property type="entry name" value="AhpD-like"/>
    <property type="match status" value="1"/>
</dbReference>
<dbReference type="Pfam" id="PF02627">
    <property type="entry name" value="CMD"/>
    <property type="match status" value="1"/>
</dbReference>
<dbReference type="InterPro" id="IPR029032">
    <property type="entry name" value="AhpD-like"/>
</dbReference>
<dbReference type="InterPro" id="IPR003779">
    <property type="entry name" value="CMD-like"/>
</dbReference>
<dbReference type="EMBL" id="QXJM01000039">
    <property type="protein sequence ID" value="RIE01826.1"/>
    <property type="molecule type" value="Genomic_DNA"/>
</dbReference>
<dbReference type="NCBIfam" id="TIGR00778">
    <property type="entry name" value="ahpD_dom"/>
    <property type="match status" value="1"/>
</dbReference>
<comment type="caution">
    <text evidence="2">The sequence shown here is derived from an EMBL/GenBank/DDBJ whole genome shotgun (WGS) entry which is preliminary data.</text>
</comment>
<feature type="domain" description="Carboxymuconolactone decarboxylase-like" evidence="1">
    <location>
        <begin position="15"/>
        <end position="93"/>
    </location>
</feature>
<evidence type="ECO:0000313" key="2">
    <source>
        <dbReference type="EMBL" id="RIE01826.1"/>
    </source>
</evidence>
<accession>A0A398CF57</accession>
<dbReference type="PANTHER" id="PTHR34846">
    <property type="entry name" value="4-CARBOXYMUCONOLACTONE DECARBOXYLASE FAMILY PROTEIN (AFU_ORTHOLOGUE AFUA_6G11590)"/>
    <property type="match status" value="1"/>
</dbReference>
<dbReference type="AlphaFoldDB" id="A0A398CF57"/>
<protein>
    <submittedName>
        <fullName evidence="2">Carboxymuconolactone decarboxylase family protein</fullName>
    </submittedName>
</protein>
<dbReference type="GO" id="GO:0051920">
    <property type="term" value="F:peroxiredoxin activity"/>
    <property type="evidence" value="ECO:0007669"/>
    <property type="project" value="InterPro"/>
</dbReference>
<gene>
    <name evidence="2" type="ORF">D3H35_13615</name>
</gene>
<dbReference type="PANTHER" id="PTHR34846:SF10">
    <property type="entry name" value="CYTOPLASMIC PROTEIN"/>
    <property type="match status" value="1"/>
</dbReference>